<dbReference type="FunFam" id="3.40.50.720:FF:000084">
    <property type="entry name" value="Short-chain dehydrogenase reductase"/>
    <property type="match status" value="1"/>
</dbReference>
<dbReference type="PRINTS" id="PR00081">
    <property type="entry name" value="GDHRDH"/>
</dbReference>
<organism evidence="2 3">
    <name type="scientific">Xaviernesmea oryzae</name>
    <dbReference type="NCBI Taxonomy" id="464029"/>
    <lineage>
        <taxon>Bacteria</taxon>
        <taxon>Pseudomonadati</taxon>
        <taxon>Pseudomonadota</taxon>
        <taxon>Alphaproteobacteria</taxon>
        <taxon>Hyphomicrobiales</taxon>
        <taxon>Rhizobiaceae</taxon>
        <taxon>Rhizobium/Agrobacterium group</taxon>
        <taxon>Xaviernesmea</taxon>
    </lineage>
</organism>
<reference evidence="3" key="1">
    <citation type="submission" date="2017-04" db="EMBL/GenBank/DDBJ databases">
        <authorList>
            <person name="Varghese N."/>
            <person name="Submissions S."/>
        </authorList>
    </citation>
    <scope>NUCLEOTIDE SEQUENCE [LARGE SCALE GENOMIC DNA]</scope>
    <source>
        <strain evidence="3">B4P</strain>
    </source>
</reference>
<name>A0A1X7DL33_9HYPH</name>
<dbReference type="InterPro" id="IPR002347">
    <property type="entry name" value="SDR_fam"/>
</dbReference>
<sequence>MELGLKGRVALVTGASKGIGRATAISFAREGAKVVLLARTAADLDLVAKEISSEQGVPVLAIAADITSAGDVKRAAETVKAHPDFGRVHVLVNNAGSAIRRQDRQLLWEDDDWRTDLEIKMIGYLRVIRDFLPLMPRDGTGRIVNVTGAAGISTWSPALTHGLNNAALNHGTGYLAQDLAAEKITVNAVIPGLIATEWRQYWADNAGSSSGISREEFLEKFCREKGIISGRWAQSEEVADVIVFLGSDRASYINGAKIMVDGGIHVNAR</sequence>
<dbReference type="EMBL" id="FXAF01000003">
    <property type="protein sequence ID" value="SMF17190.1"/>
    <property type="molecule type" value="Genomic_DNA"/>
</dbReference>
<evidence type="ECO:0000313" key="3">
    <source>
        <dbReference type="Proteomes" id="UP000192903"/>
    </source>
</evidence>
<gene>
    <name evidence="2" type="ORF">SAMN02982989_5518</name>
</gene>
<dbReference type="InterPro" id="IPR036291">
    <property type="entry name" value="NAD(P)-bd_dom_sf"/>
</dbReference>
<evidence type="ECO:0000256" key="1">
    <source>
        <dbReference type="ARBA" id="ARBA00006484"/>
    </source>
</evidence>
<dbReference type="Gene3D" id="3.40.50.720">
    <property type="entry name" value="NAD(P)-binding Rossmann-like Domain"/>
    <property type="match status" value="1"/>
</dbReference>
<proteinExistence type="inferred from homology"/>
<dbReference type="PANTHER" id="PTHR42760">
    <property type="entry name" value="SHORT-CHAIN DEHYDROGENASES/REDUCTASES FAMILY MEMBER"/>
    <property type="match status" value="1"/>
</dbReference>
<protein>
    <submittedName>
        <fullName evidence="2">3-oxoacyl-[acyl-carrier protein] reductase</fullName>
    </submittedName>
</protein>
<comment type="similarity">
    <text evidence="1">Belongs to the short-chain dehydrogenases/reductases (SDR) family.</text>
</comment>
<accession>A0A1X7DL33</accession>
<dbReference type="SUPFAM" id="SSF51735">
    <property type="entry name" value="NAD(P)-binding Rossmann-fold domains"/>
    <property type="match status" value="1"/>
</dbReference>
<dbReference type="Pfam" id="PF13561">
    <property type="entry name" value="adh_short_C2"/>
    <property type="match status" value="1"/>
</dbReference>
<dbReference type="GO" id="GO:0016616">
    <property type="term" value="F:oxidoreductase activity, acting on the CH-OH group of donors, NAD or NADP as acceptor"/>
    <property type="evidence" value="ECO:0007669"/>
    <property type="project" value="TreeGrafter"/>
</dbReference>
<dbReference type="OrthoDB" id="9793325at2"/>
<dbReference type="RefSeq" id="WP_085420912.1">
    <property type="nucleotide sequence ID" value="NZ_FXAF01000003.1"/>
</dbReference>
<keyword evidence="3" id="KW-1185">Reference proteome</keyword>
<dbReference type="Proteomes" id="UP000192903">
    <property type="component" value="Unassembled WGS sequence"/>
</dbReference>
<dbReference type="AlphaFoldDB" id="A0A1X7DL33"/>
<evidence type="ECO:0000313" key="2">
    <source>
        <dbReference type="EMBL" id="SMF17190.1"/>
    </source>
</evidence>
<dbReference type="STRING" id="464029.SAMN02982989_5518"/>